<evidence type="ECO:0000313" key="4">
    <source>
        <dbReference type="Proteomes" id="UP000241769"/>
    </source>
</evidence>
<feature type="transmembrane region" description="Helical" evidence="1">
    <location>
        <begin position="471"/>
        <end position="491"/>
    </location>
</feature>
<keyword evidence="1" id="KW-1133">Transmembrane helix</keyword>
<dbReference type="OrthoDB" id="5273213at2759"/>
<organism evidence="3 4">
    <name type="scientific">Planoprotostelium fungivorum</name>
    <dbReference type="NCBI Taxonomy" id="1890364"/>
    <lineage>
        <taxon>Eukaryota</taxon>
        <taxon>Amoebozoa</taxon>
        <taxon>Evosea</taxon>
        <taxon>Variosea</taxon>
        <taxon>Cavosteliida</taxon>
        <taxon>Cavosteliaceae</taxon>
        <taxon>Planoprotostelium</taxon>
    </lineage>
</organism>
<name>A0A2P6N0V4_9EUKA</name>
<dbReference type="PANTHER" id="PTHR43102">
    <property type="entry name" value="SLR1143 PROTEIN"/>
    <property type="match status" value="1"/>
</dbReference>
<reference evidence="3 4" key="1">
    <citation type="journal article" date="2018" name="Genome Biol. Evol.">
        <title>Multiple Roots of Fruiting Body Formation in Amoebozoa.</title>
        <authorList>
            <person name="Hillmann F."/>
            <person name="Forbes G."/>
            <person name="Novohradska S."/>
            <person name="Ferling I."/>
            <person name="Riege K."/>
            <person name="Groth M."/>
            <person name="Westermann M."/>
            <person name="Marz M."/>
            <person name="Spaller T."/>
            <person name="Winckler T."/>
            <person name="Schaap P."/>
            <person name="Glockner G."/>
        </authorList>
    </citation>
    <scope>NUCLEOTIDE SEQUENCE [LARGE SCALE GENOMIC DNA]</scope>
    <source>
        <strain evidence="3 4">Jena</strain>
    </source>
</reference>
<gene>
    <name evidence="3" type="ORF">PROFUN_00445</name>
</gene>
<feature type="transmembrane region" description="Helical" evidence="1">
    <location>
        <begin position="431"/>
        <end position="450"/>
    </location>
</feature>
<dbReference type="Gene3D" id="3.10.20.90">
    <property type="entry name" value="Phosphatidylinositol 3-kinase Catalytic Subunit, Chain A, domain 1"/>
    <property type="match status" value="1"/>
</dbReference>
<dbReference type="Pfam" id="PF01590">
    <property type="entry name" value="GAF"/>
    <property type="match status" value="1"/>
</dbReference>
<dbReference type="SUPFAM" id="SSF52058">
    <property type="entry name" value="L domain-like"/>
    <property type="match status" value="1"/>
</dbReference>
<dbReference type="InParanoid" id="A0A2P6N0V4"/>
<dbReference type="PANTHER" id="PTHR43102:SF2">
    <property type="entry name" value="GAF DOMAIN-CONTAINING PROTEIN"/>
    <property type="match status" value="1"/>
</dbReference>
<dbReference type="AlphaFoldDB" id="A0A2P6N0V4"/>
<evidence type="ECO:0000259" key="2">
    <source>
        <dbReference type="SMART" id="SM00065"/>
    </source>
</evidence>
<keyword evidence="1" id="KW-0812">Transmembrane</keyword>
<dbReference type="InterPro" id="IPR001611">
    <property type="entry name" value="Leu-rich_rpt"/>
</dbReference>
<dbReference type="InterPro" id="IPR003018">
    <property type="entry name" value="GAF"/>
</dbReference>
<accession>A0A2P6N0V4</accession>
<comment type="caution">
    <text evidence="3">The sequence shown here is derived from an EMBL/GenBank/DDBJ whole genome shotgun (WGS) entry which is preliminary data.</text>
</comment>
<dbReference type="Proteomes" id="UP000241769">
    <property type="component" value="Unassembled WGS sequence"/>
</dbReference>
<dbReference type="PROSITE" id="PS50096">
    <property type="entry name" value="IQ"/>
    <property type="match status" value="1"/>
</dbReference>
<dbReference type="Pfam" id="PF14580">
    <property type="entry name" value="LRR_9"/>
    <property type="match status" value="1"/>
</dbReference>
<dbReference type="SMART" id="SM00065">
    <property type="entry name" value="GAF"/>
    <property type="match status" value="1"/>
</dbReference>
<feature type="domain" description="GAF" evidence="2">
    <location>
        <begin position="593"/>
        <end position="732"/>
    </location>
</feature>
<evidence type="ECO:0000256" key="1">
    <source>
        <dbReference type="SAM" id="Phobius"/>
    </source>
</evidence>
<dbReference type="PROSITE" id="PS51450">
    <property type="entry name" value="LRR"/>
    <property type="match status" value="1"/>
</dbReference>
<evidence type="ECO:0000313" key="3">
    <source>
        <dbReference type="EMBL" id="PRP77584.1"/>
    </source>
</evidence>
<dbReference type="STRING" id="1890364.A0A2P6N0V4"/>
<dbReference type="EMBL" id="MDYQ01000257">
    <property type="protein sequence ID" value="PRP77584.1"/>
    <property type="molecule type" value="Genomic_DNA"/>
</dbReference>
<keyword evidence="4" id="KW-1185">Reference proteome</keyword>
<dbReference type="Gene3D" id="3.80.10.10">
    <property type="entry name" value="Ribonuclease Inhibitor"/>
    <property type="match status" value="3"/>
</dbReference>
<sequence>MYSTKYFRQITMEGAQGVTFLHALRERYEPDYEALKKEEEQMFFTDSETKLTKRVEMVGMEKIGRKQSNMNGLRQVSVMDANISRIDDNLNSTCPSLTEVDVTRNNWSDWSIVDDLGKQIPKLSILTLNGNPLTRLSSPLSLHHLSRLTVLVMNRCGMDWNTIQNLEPSLPLLSEVHLCYNDISIIEKDAVGFKNLTLLNFDGNHISDFKQLFAFSSLPKLEKLMLSDNEMSEVRCDVPDDREFFPQLKSLSVSNNKITDWTSFDELNRMRKLEILRSTNNPVLTSLGVSMARQIVIARVHNLDNLNGSAVRVQERIDAEKFYIKWVLLNASNSKDETEMESQHPRLKHLIQLHGAPQAEKKEAQTLAEDLVSVKITNMFGDVQTIEKNLPSSLLVYNFKILCQRLFKQKVYLKISPSDPFVEEITDDSRALSYFGAVNVALEVVVLIKVGTKFDRRLTSTRELCRYRNSFYILLLLFLLRFEAAPWGIFYRECFVGGGYSPCSTFFTQFSIKHVTMHVSQRVSGGISNLVIQHRPPVVRLSFLTMPSAAIHFHTPTLSPRMTQTKNWTEAPVPVNEEERLQVIQSLNILDIEDESFFTGVIGLVQRSLNTPMASISVLDSTREYNAASIGLPKQIDRSFSLNSYTITLRQTIVAEDASKHEVFCRHPLVKLGKIGFIAATPLIVDDVVIGALSVMDVKPRRFTEADREELTSYAESIMRGFEMRRLFNQMREAEDDEDEENTVSQTICWSPCLIVSNCVFRVRLTCSLRLEADGYLLRYHLSLHLPPPPTSGAAPVQQQQHPMKTSTFSLFVIALLAGAALAEQDKRGLLDGLPIVGGLLNGGNDGILGLPIGSLLGGLPIGSLLNALPLNSILGGVTGGNGNSGSILDNILGQQLIGGILGGILGNKGVAVAASYSSATMVHANVAANIAIDLPTQNGLLSPITGLLGSVLPISSILPGLLSTTTVLAVQAGVDVQVNVGVCADINVALPAGVTPLFTSNIIYASAQMGVKIDVSAEVLVSASLITPVLQFNGNAAGILKFDGQNFSNVAAFVNTNDGRMVAQLDPKAVAGTYIFVSFKASI</sequence>
<keyword evidence="1" id="KW-0472">Membrane</keyword>
<dbReference type="InterPro" id="IPR032675">
    <property type="entry name" value="LRR_dom_sf"/>
</dbReference>
<dbReference type="SUPFAM" id="SSF55781">
    <property type="entry name" value="GAF domain-like"/>
    <property type="match status" value="1"/>
</dbReference>
<protein>
    <submittedName>
        <fullName evidence="3">Tubulin-specific chaperone E-like</fullName>
    </submittedName>
</protein>
<dbReference type="InterPro" id="IPR029016">
    <property type="entry name" value="GAF-like_dom_sf"/>
</dbReference>
<dbReference type="Gene3D" id="3.30.450.40">
    <property type="match status" value="1"/>
</dbReference>
<proteinExistence type="predicted"/>